<dbReference type="SUPFAM" id="SSF52833">
    <property type="entry name" value="Thioredoxin-like"/>
    <property type="match status" value="1"/>
</dbReference>
<proteinExistence type="inferred from homology"/>
<dbReference type="CDD" id="cd02947">
    <property type="entry name" value="TRX_family"/>
    <property type="match status" value="1"/>
</dbReference>
<feature type="domain" description="Thioredoxin" evidence="3">
    <location>
        <begin position="9"/>
        <end position="109"/>
    </location>
</feature>
<dbReference type="Gene3D" id="3.40.30.10">
    <property type="entry name" value="Glutaredoxin"/>
    <property type="match status" value="1"/>
</dbReference>
<dbReference type="InterPro" id="IPR013766">
    <property type="entry name" value="Thioredoxin_domain"/>
</dbReference>
<gene>
    <name evidence="4" type="ORF">OHU17_31070</name>
</gene>
<protein>
    <submittedName>
        <fullName evidence="4">Thioredoxin domain-containing protein</fullName>
    </submittedName>
</protein>
<evidence type="ECO:0000256" key="1">
    <source>
        <dbReference type="ARBA" id="ARBA00008987"/>
    </source>
</evidence>
<evidence type="ECO:0000313" key="5">
    <source>
        <dbReference type="Proteomes" id="UP001432075"/>
    </source>
</evidence>
<dbReference type="RefSeq" id="WP_037797021.1">
    <property type="nucleotide sequence ID" value="NZ_BMVE01000007.1"/>
</dbReference>
<evidence type="ECO:0000256" key="2">
    <source>
        <dbReference type="ARBA" id="ARBA00023284"/>
    </source>
</evidence>
<dbReference type="PANTHER" id="PTHR45663">
    <property type="entry name" value="GEO12009P1"/>
    <property type="match status" value="1"/>
</dbReference>
<organism evidence="4 5">
    <name type="scientific">Streptomyces goshikiensis</name>
    <dbReference type="NCBI Taxonomy" id="1942"/>
    <lineage>
        <taxon>Bacteria</taxon>
        <taxon>Bacillati</taxon>
        <taxon>Actinomycetota</taxon>
        <taxon>Actinomycetes</taxon>
        <taxon>Kitasatosporales</taxon>
        <taxon>Streptomycetaceae</taxon>
        <taxon>Streptomyces</taxon>
    </lineage>
</organism>
<dbReference type="Pfam" id="PF00085">
    <property type="entry name" value="Thioredoxin"/>
    <property type="match status" value="1"/>
</dbReference>
<comment type="similarity">
    <text evidence="1">Belongs to the thioredoxin family.</text>
</comment>
<keyword evidence="5" id="KW-1185">Reference proteome</keyword>
<dbReference type="InterPro" id="IPR036249">
    <property type="entry name" value="Thioredoxin-like_sf"/>
</dbReference>
<evidence type="ECO:0000313" key="4">
    <source>
        <dbReference type="EMBL" id="WUO49920.1"/>
    </source>
</evidence>
<accession>A0ABZ1RTU6</accession>
<name>A0ABZ1RTU6_9ACTN</name>
<reference evidence="4" key="1">
    <citation type="submission" date="2022-10" db="EMBL/GenBank/DDBJ databases">
        <title>The complete genomes of actinobacterial strains from the NBC collection.</title>
        <authorList>
            <person name="Joergensen T.S."/>
            <person name="Alvarez Arevalo M."/>
            <person name="Sterndorff E.B."/>
            <person name="Faurdal D."/>
            <person name="Vuksanovic O."/>
            <person name="Mourched A.-S."/>
            <person name="Charusanti P."/>
            <person name="Shaw S."/>
            <person name="Blin K."/>
            <person name="Weber T."/>
        </authorList>
    </citation>
    <scope>NUCLEOTIDE SEQUENCE</scope>
    <source>
        <strain evidence="4">NBC_00283</strain>
    </source>
</reference>
<evidence type="ECO:0000259" key="3">
    <source>
        <dbReference type="Pfam" id="PF00085"/>
    </source>
</evidence>
<dbReference type="PANTHER" id="PTHR45663:SF11">
    <property type="entry name" value="GEO12009P1"/>
    <property type="match status" value="1"/>
</dbReference>
<keyword evidence="2" id="KW-0676">Redox-active center</keyword>
<dbReference type="EMBL" id="CP108057">
    <property type="protein sequence ID" value="WUO49920.1"/>
    <property type="molecule type" value="Genomic_DNA"/>
</dbReference>
<sequence>MARRIHQPLEDQEFDFILSMAPGPVLAYFTGTWPKAVEACRAMDAVVGELAEEYGARLTAVRTDMTRCPGTTRRFGVTGAPTAVLVSAGEAVASQAGPMTGEEFRAFLDTHLGELG</sequence>
<dbReference type="Proteomes" id="UP001432075">
    <property type="component" value="Chromosome"/>
</dbReference>